<dbReference type="Gene3D" id="2.20.25.240">
    <property type="match status" value="1"/>
</dbReference>
<name>A0ABD1E155_HYPHA</name>
<evidence type="ECO:0008006" key="3">
    <source>
        <dbReference type="Google" id="ProtNLM"/>
    </source>
</evidence>
<dbReference type="AlphaFoldDB" id="A0ABD1E155"/>
<keyword evidence="2" id="KW-1185">Reference proteome</keyword>
<dbReference type="EMBL" id="JBDJPC010000014">
    <property type="protein sequence ID" value="KAL1488412.1"/>
    <property type="molecule type" value="Genomic_DNA"/>
</dbReference>
<evidence type="ECO:0000313" key="2">
    <source>
        <dbReference type="Proteomes" id="UP001566132"/>
    </source>
</evidence>
<sequence>MNQIYKFLRQERSTKVWNCFKSECSASCHTQKGKVTVRFGLHNHATPTALIKQRRKENRIIIKIRAPNVNYRDILMVQGHLGMSRPPISNLGKIQRSRKPFFLLFIIMTKGIVSFE</sequence>
<dbReference type="Proteomes" id="UP001566132">
    <property type="component" value="Unassembled WGS sequence"/>
</dbReference>
<comment type="caution">
    <text evidence="1">The sequence shown here is derived from an EMBL/GenBank/DDBJ whole genome shotgun (WGS) entry which is preliminary data.</text>
</comment>
<reference evidence="1 2" key="1">
    <citation type="submission" date="2024-05" db="EMBL/GenBank/DDBJ databases">
        <title>Genetic variation in Jamaican populations of the coffee berry borer (Hypothenemus hampei).</title>
        <authorList>
            <person name="Errbii M."/>
            <person name="Myrie A."/>
        </authorList>
    </citation>
    <scope>NUCLEOTIDE SEQUENCE [LARGE SCALE GENOMIC DNA]</scope>
    <source>
        <strain evidence="1">JA-Hopewell-2020-01-JO</strain>
        <tissue evidence="1">Whole body</tissue>
    </source>
</reference>
<accession>A0ABD1E155</accession>
<gene>
    <name evidence="1" type="ORF">ABEB36_014886</name>
</gene>
<proteinExistence type="predicted"/>
<evidence type="ECO:0000313" key="1">
    <source>
        <dbReference type="EMBL" id="KAL1488412.1"/>
    </source>
</evidence>
<protein>
    <recommendedName>
        <fullName evidence="3">FLYWCH-type domain-containing protein</fullName>
    </recommendedName>
</protein>
<organism evidence="1 2">
    <name type="scientific">Hypothenemus hampei</name>
    <name type="common">Coffee berry borer</name>
    <dbReference type="NCBI Taxonomy" id="57062"/>
    <lineage>
        <taxon>Eukaryota</taxon>
        <taxon>Metazoa</taxon>
        <taxon>Ecdysozoa</taxon>
        <taxon>Arthropoda</taxon>
        <taxon>Hexapoda</taxon>
        <taxon>Insecta</taxon>
        <taxon>Pterygota</taxon>
        <taxon>Neoptera</taxon>
        <taxon>Endopterygota</taxon>
        <taxon>Coleoptera</taxon>
        <taxon>Polyphaga</taxon>
        <taxon>Cucujiformia</taxon>
        <taxon>Curculionidae</taxon>
        <taxon>Scolytinae</taxon>
        <taxon>Hypothenemus</taxon>
    </lineage>
</organism>